<dbReference type="SMART" id="SM00387">
    <property type="entry name" value="HATPase_c"/>
    <property type="match status" value="1"/>
</dbReference>
<dbReference type="GO" id="GO:0005886">
    <property type="term" value="C:plasma membrane"/>
    <property type="evidence" value="ECO:0007669"/>
    <property type="project" value="UniProtKB-SubCell"/>
</dbReference>
<feature type="coiled-coil region" evidence="12">
    <location>
        <begin position="279"/>
        <end position="309"/>
    </location>
</feature>
<dbReference type="Gene3D" id="1.10.287.130">
    <property type="match status" value="1"/>
</dbReference>
<dbReference type="PRINTS" id="PR00344">
    <property type="entry name" value="BCTRLSENSOR"/>
</dbReference>
<evidence type="ECO:0000256" key="13">
    <source>
        <dbReference type="SAM" id="MobiDB-lite"/>
    </source>
</evidence>
<accession>A0A3B1C8I8</accession>
<dbReference type="Pfam" id="PF00512">
    <property type="entry name" value="HisKA"/>
    <property type="match status" value="1"/>
</dbReference>
<evidence type="ECO:0000313" key="17">
    <source>
        <dbReference type="EMBL" id="VAX20254.1"/>
    </source>
</evidence>
<dbReference type="Gene3D" id="3.40.50.2300">
    <property type="match status" value="1"/>
</dbReference>
<comment type="subcellular location">
    <subcellularLocation>
        <location evidence="2">Cell membrane</location>
    </subcellularLocation>
</comment>
<dbReference type="EC" id="2.7.13.3" evidence="3"/>
<dbReference type="SMART" id="SM00388">
    <property type="entry name" value="HisKA"/>
    <property type="match status" value="1"/>
</dbReference>
<dbReference type="InterPro" id="IPR013767">
    <property type="entry name" value="PAS_fold"/>
</dbReference>
<dbReference type="SMART" id="SM00091">
    <property type="entry name" value="PAS"/>
    <property type="match status" value="2"/>
</dbReference>
<dbReference type="CDD" id="cd17546">
    <property type="entry name" value="REC_hyHK_CKI1_RcsC-like"/>
    <property type="match status" value="1"/>
</dbReference>
<dbReference type="SUPFAM" id="SSF47384">
    <property type="entry name" value="Homodimeric domain of signal transducing histidine kinase"/>
    <property type="match status" value="1"/>
</dbReference>
<organism evidence="17">
    <name type="scientific">hydrothermal vent metagenome</name>
    <dbReference type="NCBI Taxonomy" id="652676"/>
    <lineage>
        <taxon>unclassified sequences</taxon>
        <taxon>metagenomes</taxon>
        <taxon>ecological metagenomes</taxon>
    </lineage>
</organism>
<dbReference type="InterPro" id="IPR036890">
    <property type="entry name" value="HATPase_C_sf"/>
</dbReference>
<keyword evidence="6 17" id="KW-0808">Transferase</keyword>
<dbReference type="EMBL" id="UOGD01000162">
    <property type="protein sequence ID" value="VAX20254.1"/>
    <property type="molecule type" value="Genomic_DNA"/>
</dbReference>
<dbReference type="Gene3D" id="3.30.450.20">
    <property type="entry name" value="PAS domain"/>
    <property type="match status" value="2"/>
</dbReference>
<reference evidence="17" key="1">
    <citation type="submission" date="2018-06" db="EMBL/GenBank/DDBJ databases">
        <authorList>
            <person name="Zhirakovskaya E."/>
        </authorList>
    </citation>
    <scope>NUCLEOTIDE SEQUENCE</scope>
</reference>
<feature type="domain" description="Response regulatory" evidence="15">
    <location>
        <begin position="554"/>
        <end position="670"/>
    </location>
</feature>
<evidence type="ECO:0000256" key="5">
    <source>
        <dbReference type="ARBA" id="ARBA00022553"/>
    </source>
</evidence>
<evidence type="ECO:0000256" key="12">
    <source>
        <dbReference type="SAM" id="Coils"/>
    </source>
</evidence>
<protein>
    <recommendedName>
        <fullName evidence="3">histidine kinase</fullName>
        <ecNumber evidence="3">2.7.13.3</ecNumber>
    </recommendedName>
</protein>
<dbReference type="InterPro" id="IPR005467">
    <property type="entry name" value="His_kinase_dom"/>
</dbReference>
<keyword evidence="12" id="KW-0175">Coiled coil</keyword>
<dbReference type="InterPro" id="IPR004358">
    <property type="entry name" value="Sig_transdc_His_kin-like_C"/>
</dbReference>
<dbReference type="PROSITE" id="PS50110">
    <property type="entry name" value="RESPONSE_REGULATORY"/>
    <property type="match status" value="1"/>
</dbReference>
<dbReference type="InterPro" id="IPR001789">
    <property type="entry name" value="Sig_transdc_resp-reg_receiver"/>
</dbReference>
<dbReference type="GO" id="GO:0032259">
    <property type="term" value="P:methylation"/>
    <property type="evidence" value="ECO:0007669"/>
    <property type="project" value="UniProtKB-KW"/>
</dbReference>
<keyword evidence="10" id="KW-0902">Two-component regulatory system</keyword>
<dbReference type="CDD" id="cd00082">
    <property type="entry name" value="HisKA"/>
    <property type="match status" value="1"/>
</dbReference>
<gene>
    <name evidence="17" type="ORF">MNBD_IGNAVI01-763</name>
</gene>
<name>A0A3B1C8I8_9ZZZZ</name>
<evidence type="ECO:0000256" key="1">
    <source>
        <dbReference type="ARBA" id="ARBA00000085"/>
    </source>
</evidence>
<dbReference type="InterPro" id="IPR035965">
    <property type="entry name" value="PAS-like_dom_sf"/>
</dbReference>
<dbReference type="CDD" id="cd00130">
    <property type="entry name" value="PAS"/>
    <property type="match status" value="1"/>
</dbReference>
<keyword evidence="4" id="KW-1003">Cell membrane</keyword>
<comment type="catalytic activity">
    <reaction evidence="1">
        <text>ATP + protein L-histidine = ADP + protein N-phospho-L-histidine.</text>
        <dbReference type="EC" id="2.7.13.3"/>
    </reaction>
</comment>
<keyword evidence="8" id="KW-0418">Kinase</keyword>
<dbReference type="SMART" id="SM00448">
    <property type="entry name" value="REC"/>
    <property type="match status" value="1"/>
</dbReference>
<evidence type="ECO:0000256" key="8">
    <source>
        <dbReference type="ARBA" id="ARBA00022777"/>
    </source>
</evidence>
<keyword evidence="5" id="KW-0597">Phosphoprotein</keyword>
<dbReference type="CDD" id="cd16922">
    <property type="entry name" value="HATPase_EvgS-ArcB-TorS-like"/>
    <property type="match status" value="1"/>
</dbReference>
<dbReference type="SUPFAM" id="SSF55785">
    <property type="entry name" value="PYP-like sensor domain (PAS domain)"/>
    <property type="match status" value="2"/>
</dbReference>
<evidence type="ECO:0000259" key="14">
    <source>
        <dbReference type="PROSITE" id="PS50109"/>
    </source>
</evidence>
<feature type="domain" description="Histidine kinase" evidence="14">
    <location>
        <begin position="309"/>
        <end position="524"/>
    </location>
</feature>
<evidence type="ECO:0000256" key="4">
    <source>
        <dbReference type="ARBA" id="ARBA00022475"/>
    </source>
</evidence>
<dbReference type="SMART" id="SM00086">
    <property type="entry name" value="PAC"/>
    <property type="match status" value="2"/>
</dbReference>
<dbReference type="InterPro" id="IPR003661">
    <property type="entry name" value="HisK_dim/P_dom"/>
</dbReference>
<keyword evidence="7" id="KW-0547">Nucleotide-binding</keyword>
<dbReference type="Gene3D" id="3.30.565.10">
    <property type="entry name" value="Histidine kinase-like ATPase, C-terminal domain"/>
    <property type="match status" value="1"/>
</dbReference>
<dbReference type="NCBIfam" id="TIGR00229">
    <property type="entry name" value="sensory_box"/>
    <property type="match status" value="2"/>
</dbReference>
<dbReference type="Pfam" id="PF00072">
    <property type="entry name" value="Response_reg"/>
    <property type="match status" value="1"/>
</dbReference>
<keyword evidence="11" id="KW-0472">Membrane</keyword>
<evidence type="ECO:0000256" key="6">
    <source>
        <dbReference type="ARBA" id="ARBA00022679"/>
    </source>
</evidence>
<feature type="region of interest" description="Disordered" evidence="13">
    <location>
        <begin position="1"/>
        <end position="23"/>
    </location>
</feature>
<evidence type="ECO:0000256" key="3">
    <source>
        <dbReference type="ARBA" id="ARBA00012438"/>
    </source>
</evidence>
<dbReference type="Pfam" id="PF13426">
    <property type="entry name" value="PAS_9"/>
    <property type="match status" value="1"/>
</dbReference>
<dbReference type="Pfam" id="PF00989">
    <property type="entry name" value="PAS"/>
    <property type="match status" value="1"/>
</dbReference>
<dbReference type="AlphaFoldDB" id="A0A3B1C8I8"/>
<keyword evidence="9" id="KW-0067">ATP-binding</keyword>
<dbReference type="GO" id="GO:0006355">
    <property type="term" value="P:regulation of DNA-templated transcription"/>
    <property type="evidence" value="ECO:0007669"/>
    <property type="project" value="InterPro"/>
</dbReference>
<evidence type="ECO:0000259" key="16">
    <source>
        <dbReference type="PROSITE" id="PS50112"/>
    </source>
</evidence>
<evidence type="ECO:0000256" key="2">
    <source>
        <dbReference type="ARBA" id="ARBA00004236"/>
    </source>
</evidence>
<evidence type="ECO:0000259" key="15">
    <source>
        <dbReference type="PROSITE" id="PS50110"/>
    </source>
</evidence>
<dbReference type="InterPro" id="IPR001610">
    <property type="entry name" value="PAC"/>
</dbReference>
<dbReference type="InterPro" id="IPR003594">
    <property type="entry name" value="HATPase_dom"/>
</dbReference>
<feature type="compositionally biased region" description="Polar residues" evidence="13">
    <location>
        <begin position="8"/>
        <end position="19"/>
    </location>
</feature>
<evidence type="ECO:0000256" key="7">
    <source>
        <dbReference type="ARBA" id="ARBA00022741"/>
    </source>
</evidence>
<dbReference type="FunFam" id="3.30.565.10:FF:000023">
    <property type="entry name" value="PAS domain-containing sensor histidine kinase"/>
    <property type="match status" value="1"/>
</dbReference>
<dbReference type="InterPro" id="IPR011006">
    <property type="entry name" value="CheY-like_superfamily"/>
</dbReference>
<dbReference type="GO" id="GO:0008168">
    <property type="term" value="F:methyltransferase activity"/>
    <property type="evidence" value="ECO:0007669"/>
    <property type="project" value="UniProtKB-KW"/>
</dbReference>
<evidence type="ECO:0000256" key="9">
    <source>
        <dbReference type="ARBA" id="ARBA00022840"/>
    </source>
</evidence>
<evidence type="ECO:0000256" key="11">
    <source>
        <dbReference type="ARBA" id="ARBA00023136"/>
    </source>
</evidence>
<dbReference type="GO" id="GO:0005524">
    <property type="term" value="F:ATP binding"/>
    <property type="evidence" value="ECO:0007669"/>
    <property type="project" value="UniProtKB-KW"/>
</dbReference>
<dbReference type="Pfam" id="PF02518">
    <property type="entry name" value="HATPase_c"/>
    <property type="match status" value="1"/>
</dbReference>
<proteinExistence type="predicted"/>
<keyword evidence="17" id="KW-0489">Methyltransferase</keyword>
<dbReference type="PROSITE" id="PS50112">
    <property type="entry name" value="PAS"/>
    <property type="match status" value="1"/>
</dbReference>
<dbReference type="SUPFAM" id="SSF52172">
    <property type="entry name" value="CheY-like"/>
    <property type="match status" value="1"/>
</dbReference>
<dbReference type="PROSITE" id="PS50109">
    <property type="entry name" value="HIS_KIN"/>
    <property type="match status" value="1"/>
</dbReference>
<sequence>MIDKSSNEKGSNLKNNSRSNEQIEENKKLIEELKTQRDFSNTLIQTNPAFFVAIKPDGKVKMMNETMLNALGYKKEEVIGKDYLNNFVPPQDRDELKETFLNLSRIHQHTFVGCNLFTKDGRILTTEWHGSPILIGDELDYFVCLGIDITERKKSELFLRESEKKYRELFEKSDDAILIIENDRFVDCNDSTVTMLKYNSKEELLFTHPSELSPNFQPDGKSSFDKAEEIMKLAIKKGSHRFEWYHKKADGEIFPVEVLLTAVSVDEKKKILHTVWRDITEKVKARNELIEAREKAEEANRLKSNFLANMSHELRTPMVGIIGFSKILEDEIEQPELKEYASFIHEAGNKLMNSLNLILNLTKIETEKIMVEFTKIDIIHLIKRTIYTFEKLASQKDIYLKFESELESLITETDERMFIQIIANLVNNAVKYTDEGGITISVNKDDTFLKIQVKDTGIGIPKDKHDLIWKEFRQVSEGAARIYDGTGLGLTITSNFVHKLGGKINLKSVDGKGSTFTVLIPIHVSSDLTAVENKTYKKYTGAPKIRRVNEKLKTLLYVEDDRIAIKVVPLFLKEYYEVDCASSGKEGIIKAKDKVYDAILMDINLQKEMDGTKAAEIIKEMDEYKDVPIIAVTAYAMVGDREKYLHAGFADYISKPFSKYDLIELLDKTIN</sequence>
<dbReference type="PANTHER" id="PTHR43047">
    <property type="entry name" value="TWO-COMPONENT HISTIDINE PROTEIN KINASE"/>
    <property type="match status" value="1"/>
</dbReference>
<evidence type="ECO:0000256" key="10">
    <source>
        <dbReference type="ARBA" id="ARBA00023012"/>
    </source>
</evidence>
<dbReference type="InterPro" id="IPR036097">
    <property type="entry name" value="HisK_dim/P_sf"/>
</dbReference>
<dbReference type="SUPFAM" id="SSF55874">
    <property type="entry name" value="ATPase domain of HSP90 chaperone/DNA topoisomerase II/histidine kinase"/>
    <property type="match status" value="1"/>
</dbReference>
<dbReference type="InterPro" id="IPR000014">
    <property type="entry name" value="PAS"/>
</dbReference>
<feature type="domain" description="PAS" evidence="16">
    <location>
        <begin position="36"/>
        <end position="110"/>
    </location>
</feature>
<dbReference type="GO" id="GO:0000155">
    <property type="term" value="F:phosphorelay sensor kinase activity"/>
    <property type="evidence" value="ECO:0007669"/>
    <property type="project" value="InterPro"/>
</dbReference>